<name>A0ABR2HTD3_9EUKA</name>
<keyword evidence="2" id="KW-1185">Reference proteome</keyword>
<evidence type="ECO:0008006" key="3">
    <source>
        <dbReference type="Google" id="ProtNLM"/>
    </source>
</evidence>
<dbReference type="EMBL" id="JAPFFF010000023">
    <property type="protein sequence ID" value="KAK8852345.1"/>
    <property type="molecule type" value="Genomic_DNA"/>
</dbReference>
<gene>
    <name evidence="1" type="ORF">M9Y10_017319</name>
</gene>
<organism evidence="1 2">
    <name type="scientific">Tritrichomonas musculus</name>
    <dbReference type="NCBI Taxonomy" id="1915356"/>
    <lineage>
        <taxon>Eukaryota</taxon>
        <taxon>Metamonada</taxon>
        <taxon>Parabasalia</taxon>
        <taxon>Tritrichomonadida</taxon>
        <taxon>Tritrichomonadidae</taxon>
        <taxon>Tritrichomonas</taxon>
    </lineage>
</organism>
<proteinExistence type="predicted"/>
<evidence type="ECO:0000313" key="2">
    <source>
        <dbReference type="Proteomes" id="UP001470230"/>
    </source>
</evidence>
<protein>
    <recommendedName>
        <fullName evidence="3">Ubiquitinyl hydrolase 1</fullName>
    </recommendedName>
</protein>
<evidence type="ECO:0000313" key="1">
    <source>
        <dbReference type="EMBL" id="KAK8852345.1"/>
    </source>
</evidence>
<sequence>MNERSTAHLPKEVLDNVCFIIINHYEDKRNELGVGPLNDGNLIAHLHHRLGYKVFYIHNTKSEIFVNDLGFFMKYAKVALTVF</sequence>
<comment type="caution">
    <text evidence="1">The sequence shown here is derived from an EMBL/GenBank/DDBJ whole genome shotgun (WGS) entry which is preliminary data.</text>
</comment>
<reference evidence="1 2" key="1">
    <citation type="submission" date="2024-04" db="EMBL/GenBank/DDBJ databases">
        <title>Tritrichomonas musculus Genome.</title>
        <authorList>
            <person name="Alves-Ferreira E."/>
            <person name="Grigg M."/>
            <person name="Lorenzi H."/>
            <person name="Galac M."/>
        </authorList>
    </citation>
    <scope>NUCLEOTIDE SEQUENCE [LARGE SCALE GENOMIC DNA]</scope>
    <source>
        <strain evidence="1 2">EAF2021</strain>
    </source>
</reference>
<accession>A0ABR2HTD3</accession>
<dbReference type="Proteomes" id="UP001470230">
    <property type="component" value="Unassembled WGS sequence"/>
</dbReference>